<dbReference type="InterPro" id="IPR001509">
    <property type="entry name" value="Epimerase_deHydtase"/>
</dbReference>
<keyword evidence="3" id="KW-1185">Reference proteome</keyword>
<dbReference type="SUPFAM" id="SSF51735">
    <property type="entry name" value="NAD(P)-binding Rossmann-fold domains"/>
    <property type="match status" value="1"/>
</dbReference>
<evidence type="ECO:0000313" key="3">
    <source>
        <dbReference type="Proteomes" id="UP001597055"/>
    </source>
</evidence>
<comment type="caution">
    <text evidence="2">The sequence shown here is derived from an EMBL/GenBank/DDBJ whole genome shotgun (WGS) entry which is preliminary data.</text>
</comment>
<name>A0ABW3ADX2_9MICO</name>
<dbReference type="InterPro" id="IPR036291">
    <property type="entry name" value="NAD(P)-bd_dom_sf"/>
</dbReference>
<accession>A0ABW3ADX2</accession>
<proteinExistence type="predicted"/>
<dbReference type="RefSeq" id="WP_204979978.1">
    <property type="nucleotide sequence ID" value="NZ_JBHTII010000001.1"/>
</dbReference>
<evidence type="ECO:0000259" key="1">
    <source>
        <dbReference type="Pfam" id="PF01370"/>
    </source>
</evidence>
<dbReference type="CDD" id="cd08946">
    <property type="entry name" value="SDR_e"/>
    <property type="match status" value="1"/>
</dbReference>
<dbReference type="Gene3D" id="3.40.50.720">
    <property type="entry name" value="NAD(P)-binding Rossmann-like Domain"/>
    <property type="match status" value="1"/>
</dbReference>
<sequence>MIAPRRWIIGRGLLGRAVERTRPDETFRVAVPWADPGGSLDTLREAIDTFASGDRPLEVYWCAGRGVTSTPREQLDVEASVFEGFLDGFRTQPADVRSRLAFFLASSVGGAYAGSPAPPFTESTPVAPISAYGETKLRMESALREATGDGGWRSLIGRITNIYGAGQDLSKPQGLISALVKGHLSGQPTSVYVPLDTLRDYIYEDDCAAVIDAGVRRLDAEPEGRTITKLVGAMRAVSIGALLSELTRIRRHRGPIVLGGGDAHGQSLDLRIRSEVWTDLDGLVRTTLPEGLSRVYQAQLQGRANPR</sequence>
<evidence type="ECO:0000313" key="2">
    <source>
        <dbReference type="EMBL" id="MFD0789072.1"/>
    </source>
</evidence>
<dbReference type="EMBL" id="JBHTII010000001">
    <property type="protein sequence ID" value="MFD0789072.1"/>
    <property type="molecule type" value="Genomic_DNA"/>
</dbReference>
<organism evidence="2 3">
    <name type="scientific">Microbacterium insulae</name>
    <dbReference type="NCBI Taxonomy" id="483014"/>
    <lineage>
        <taxon>Bacteria</taxon>
        <taxon>Bacillati</taxon>
        <taxon>Actinomycetota</taxon>
        <taxon>Actinomycetes</taxon>
        <taxon>Micrococcales</taxon>
        <taxon>Microbacteriaceae</taxon>
        <taxon>Microbacterium</taxon>
    </lineage>
</organism>
<feature type="domain" description="NAD-dependent epimerase/dehydratase" evidence="1">
    <location>
        <begin position="44"/>
        <end position="226"/>
    </location>
</feature>
<dbReference type="Pfam" id="PF01370">
    <property type="entry name" value="Epimerase"/>
    <property type="match status" value="1"/>
</dbReference>
<protein>
    <submittedName>
        <fullName evidence="2">NAD-dependent epimerase/dehydratase family protein</fullName>
    </submittedName>
</protein>
<gene>
    <name evidence="2" type="ORF">ACFQ0P_01575</name>
</gene>
<dbReference type="Proteomes" id="UP001597055">
    <property type="component" value="Unassembled WGS sequence"/>
</dbReference>
<reference evidence="3" key="1">
    <citation type="journal article" date="2019" name="Int. J. Syst. Evol. Microbiol.">
        <title>The Global Catalogue of Microorganisms (GCM) 10K type strain sequencing project: providing services to taxonomists for standard genome sequencing and annotation.</title>
        <authorList>
            <consortium name="The Broad Institute Genomics Platform"/>
            <consortium name="The Broad Institute Genome Sequencing Center for Infectious Disease"/>
            <person name="Wu L."/>
            <person name="Ma J."/>
        </authorList>
    </citation>
    <scope>NUCLEOTIDE SEQUENCE [LARGE SCALE GENOMIC DNA]</scope>
    <source>
        <strain evidence="3">CCUG 54523</strain>
    </source>
</reference>